<feature type="region of interest" description="Disordered" evidence="10">
    <location>
        <begin position="350"/>
        <end position="375"/>
    </location>
</feature>
<dbReference type="GO" id="GO:0006421">
    <property type="term" value="P:asparaginyl-tRNA aminoacylation"/>
    <property type="evidence" value="ECO:0007669"/>
    <property type="project" value="InterPro"/>
</dbReference>
<dbReference type="InterPro" id="IPR001680">
    <property type="entry name" value="WD40_rpt"/>
</dbReference>
<feature type="compositionally biased region" description="Acidic residues" evidence="10">
    <location>
        <begin position="462"/>
        <end position="478"/>
    </location>
</feature>
<evidence type="ECO:0000313" key="12">
    <source>
        <dbReference type="EMBL" id="OZJ04836.1"/>
    </source>
</evidence>
<dbReference type="InterPro" id="IPR002312">
    <property type="entry name" value="Asp/Asn-tRNA-synth_IIb"/>
</dbReference>
<dbReference type="OrthoDB" id="2161379at2759"/>
<keyword evidence="7" id="KW-0648">Protein biosynthesis</keyword>
<dbReference type="Pfam" id="PF12265">
    <property type="entry name" value="CAF1C_H4-bd"/>
    <property type="match status" value="1"/>
</dbReference>
<evidence type="ECO:0000256" key="6">
    <source>
        <dbReference type="ARBA" id="ARBA00022840"/>
    </source>
</evidence>
<dbReference type="PROSITE" id="PS50294">
    <property type="entry name" value="WD_REPEATS_REGION"/>
    <property type="match status" value="3"/>
</dbReference>
<dbReference type="NCBIfam" id="TIGR00457">
    <property type="entry name" value="asnS"/>
    <property type="match status" value="1"/>
</dbReference>
<evidence type="ECO:0000256" key="8">
    <source>
        <dbReference type="ARBA" id="ARBA00023146"/>
    </source>
</evidence>
<evidence type="ECO:0000256" key="9">
    <source>
        <dbReference type="PROSITE-ProRule" id="PRU00221"/>
    </source>
</evidence>
<keyword evidence="3" id="KW-0436">Ligase</keyword>
<dbReference type="SUPFAM" id="SSF55681">
    <property type="entry name" value="Class II aaRS and biotin synthetases"/>
    <property type="match status" value="1"/>
</dbReference>
<keyword evidence="13" id="KW-1185">Reference proteome</keyword>
<feature type="repeat" description="WD" evidence="9">
    <location>
        <begin position="592"/>
        <end position="625"/>
    </location>
</feature>
<feature type="domain" description="Aminoacyl-transfer RNA synthetases class-II family profile" evidence="11">
    <location>
        <begin position="74"/>
        <end position="417"/>
    </location>
</feature>
<keyword evidence="4" id="KW-0677">Repeat</keyword>
<dbReference type="AlphaFoldDB" id="A0A261Y2J9"/>
<proteinExistence type="predicted"/>
<dbReference type="GO" id="GO:0042254">
    <property type="term" value="P:ribosome biogenesis"/>
    <property type="evidence" value="ECO:0007669"/>
    <property type="project" value="TreeGrafter"/>
</dbReference>
<dbReference type="EMBL" id="MVBO01000029">
    <property type="protein sequence ID" value="OZJ04836.1"/>
    <property type="molecule type" value="Genomic_DNA"/>
</dbReference>
<dbReference type="InterPro" id="IPR045864">
    <property type="entry name" value="aa-tRNA-synth_II/BPL/LPL"/>
</dbReference>
<protein>
    <recommendedName>
        <fullName evidence="1">asparagine--tRNA ligase</fullName>
        <ecNumber evidence="1">6.1.1.22</ecNumber>
    </recommendedName>
</protein>
<reference evidence="12 13" key="1">
    <citation type="journal article" date="2017" name="Mycologia">
        <title>Bifiguratus adelaidae, gen. et sp. nov., a new member of Mucoromycotina in endophytic and soil-dwelling habitats.</title>
        <authorList>
            <person name="Torres-Cruz T.J."/>
            <person name="Billingsley Tobias T.L."/>
            <person name="Almatruk M."/>
            <person name="Hesse C."/>
            <person name="Kuske C.R."/>
            <person name="Desiro A."/>
            <person name="Benucci G.M."/>
            <person name="Bonito G."/>
            <person name="Stajich J.E."/>
            <person name="Dunlap C."/>
            <person name="Arnold A.E."/>
            <person name="Porras-Alfaro A."/>
        </authorList>
    </citation>
    <scope>NUCLEOTIDE SEQUENCE [LARGE SCALE GENOMIC DNA]</scope>
    <source>
        <strain evidence="12 13">AZ0501</strain>
    </source>
</reference>
<sequence length="782" mass="87609">MAKRLTTGACVRLTGSLQKSPGKGQSTELQVEQVQILGECDPETYPMQKKHQSVEFLRENMHLRTRANVGAAMMRLRSAAVDAFHDFFRKQEFQLVHTPILTSHDCEGGGEVFKVQPAHQTSTMKPSEFFGKPVYLTVSGQLHAEIMASALSRVYTFGPIFRAEESLTSRHLAEFWMLEAEVAFIDKLDQLTQLAEATLRQSISSILESSSEDLHFIQKYLDTNVIDQLHSTVAKPFEKITYTEAIDILTAAQTNRKATFDFPVQWGSSLQSEHEKYLATTYFNHPVFVTDYPKAIKPFYMQVNESNPDRETVACTDLLVPHLGELIGGSMQDDGMGEFEDAWEDEVESEEDVIERGENDMDMDEDDEDEEENAQELDVYLPGRPLAADEVLEADQSTYVMLHALEVEWPCLSFDVLRDDLGEERANFPQTAYVVTGTQAEKAKDNEVIVMKMSQLHKTQHDDDEDEDDDDEGLDEDPLLEHRSVKHFGGINRVRVMPQQSASQQVAATWADTGKVHIWDLSHMTASLNQPGYGSRTKHALLYTIDSHGANEGFAMDWSTTTAGRILTGDVANKIYLTSMTQTGFQPDTQPFRGHTSSVEDIQWSPSESNVFASASADHSVRIWDCRGKKKEALKITASSTDVNVITWNKKVSYLLASGGDDGIFNVWDLRTFKTDGSAPTPVATFKWHSQHITSIEWHPTEDSILAVSGADDQVSIWDLSVEPDTEESNKIIANGVEVPPQLLFVHQGQQDIKEVHWHPQIPGCLISTAFSGFNVFKTISV</sequence>
<keyword evidence="6" id="KW-0067">ATP-binding</keyword>
<dbReference type="Pfam" id="PF00152">
    <property type="entry name" value="tRNA-synt_2"/>
    <property type="match status" value="1"/>
</dbReference>
<dbReference type="InterPro" id="IPR004364">
    <property type="entry name" value="Aa-tRNA-synt_II"/>
</dbReference>
<keyword evidence="8" id="KW-0030">Aminoacyl-tRNA synthetase</keyword>
<dbReference type="GO" id="GO:0004816">
    <property type="term" value="F:asparagine-tRNA ligase activity"/>
    <property type="evidence" value="ECO:0007669"/>
    <property type="project" value="UniProtKB-EC"/>
</dbReference>
<evidence type="ECO:0000256" key="1">
    <source>
        <dbReference type="ARBA" id="ARBA00012816"/>
    </source>
</evidence>
<evidence type="ECO:0000256" key="7">
    <source>
        <dbReference type="ARBA" id="ARBA00022917"/>
    </source>
</evidence>
<dbReference type="PANTHER" id="PTHR45903:SF1">
    <property type="entry name" value="GLUTAMATE-RICH WD REPEAT-CONTAINING PROTEIN 1"/>
    <property type="match status" value="1"/>
</dbReference>
<keyword evidence="2 9" id="KW-0853">WD repeat</keyword>
<feature type="compositionally biased region" description="Acidic residues" evidence="10">
    <location>
        <begin position="360"/>
        <end position="375"/>
    </location>
</feature>
<dbReference type="InterPro" id="IPR006195">
    <property type="entry name" value="aa-tRNA-synth_II"/>
</dbReference>
<dbReference type="InterPro" id="IPR022052">
    <property type="entry name" value="Histone-bd_RBBP4-like_N"/>
</dbReference>
<evidence type="ECO:0000256" key="2">
    <source>
        <dbReference type="ARBA" id="ARBA00022574"/>
    </source>
</evidence>
<evidence type="ECO:0000259" key="11">
    <source>
        <dbReference type="PROSITE" id="PS50862"/>
    </source>
</evidence>
<dbReference type="GO" id="GO:0005730">
    <property type="term" value="C:nucleolus"/>
    <property type="evidence" value="ECO:0007669"/>
    <property type="project" value="TreeGrafter"/>
</dbReference>
<dbReference type="Proteomes" id="UP000242875">
    <property type="component" value="Unassembled WGS sequence"/>
</dbReference>
<accession>A0A261Y2J9</accession>
<gene>
    <name evidence="12" type="ORF">BZG36_02327</name>
</gene>
<dbReference type="PRINTS" id="PR01042">
    <property type="entry name" value="TRNASYNTHASP"/>
</dbReference>
<dbReference type="InterPro" id="IPR051972">
    <property type="entry name" value="Glutamate-rich_WD_repeat"/>
</dbReference>
<dbReference type="InterPro" id="IPR015943">
    <property type="entry name" value="WD40/YVTN_repeat-like_dom_sf"/>
</dbReference>
<dbReference type="GO" id="GO:0005524">
    <property type="term" value="F:ATP binding"/>
    <property type="evidence" value="ECO:0007669"/>
    <property type="project" value="UniProtKB-KW"/>
</dbReference>
<keyword evidence="5" id="KW-0547">Nucleotide-binding</keyword>
<dbReference type="InterPro" id="IPR004522">
    <property type="entry name" value="Asn-tRNA-ligase"/>
</dbReference>
<dbReference type="PROSITE" id="PS50862">
    <property type="entry name" value="AA_TRNA_LIGASE_II"/>
    <property type="match status" value="1"/>
</dbReference>
<comment type="caution">
    <text evidence="12">The sequence shown here is derived from an EMBL/GenBank/DDBJ whole genome shotgun (WGS) entry which is preliminary data.</text>
</comment>
<feature type="repeat" description="WD" evidence="9">
    <location>
        <begin position="686"/>
        <end position="721"/>
    </location>
</feature>
<dbReference type="PROSITE" id="PS50082">
    <property type="entry name" value="WD_REPEATS_2"/>
    <property type="match status" value="3"/>
</dbReference>
<feature type="region of interest" description="Disordered" evidence="10">
    <location>
        <begin position="457"/>
        <end position="481"/>
    </location>
</feature>
<evidence type="ECO:0000256" key="5">
    <source>
        <dbReference type="ARBA" id="ARBA00022741"/>
    </source>
</evidence>
<name>A0A261Y2J9_9FUNG</name>
<dbReference type="Gene3D" id="3.30.930.10">
    <property type="entry name" value="Bira Bifunctional Protein, Domain 2"/>
    <property type="match status" value="1"/>
</dbReference>
<dbReference type="SUPFAM" id="SSF50978">
    <property type="entry name" value="WD40 repeat-like"/>
    <property type="match status" value="1"/>
</dbReference>
<evidence type="ECO:0000256" key="3">
    <source>
        <dbReference type="ARBA" id="ARBA00022598"/>
    </source>
</evidence>
<organism evidence="12 13">
    <name type="scientific">Bifiguratus adelaidae</name>
    <dbReference type="NCBI Taxonomy" id="1938954"/>
    <lineage>
        <taxon>Eukaryota</taxon>
        <taxon>Fungi</taxon>
        <taxon>Fungi incertae sedis</taxon>
        <taxon>Mucoromycota</taxon>
        <taxon>Mucoromycotina</taxon>
        <taxon>Endogonomycetes</taxon>
        <taxon>Endogonales</taxon>
        <taxon>Endogonales incertae sedis</taxon>
        <taxon>Bifiguratus</taxon>
    </lineage>
</organism>
<dbReference type="Pfam" id="PF00400">
    <property type="entry name" value="WD40"/>
    <property type="match status" value="3"/>
</dbReference>
<dbReference type="PANTHER" id="PTHR45903">
    <property type="entry name" value="GLUTAMATE-RICH WD REPEAT-CONTAINING PROTEIN 1"/>
    <property type="match status" value="1"/>
</dbReference>
<dbReference type="Gene3D" id="2.130.10.10">
    <property type="entry name" value="YVTN repeat-like/Quinoprotein amine dehydrogenase"/>
    <property type="match status" value="1"/>
</dbReference>
<dbReference type="SMART" id="SM00320">
    <property type="entry name" value="WD40"/>
    <property type="match status" value="6"/>
</dbReference>
<dbReference type="InterPro" id="IPR036322">
    <property type="entry name" value="WD40_repeat_dom_sf"/>
</dbReference>
<dbReference type="EC" id="6.1.1.22" evidence="1"/>
<evidence type="ECO:0000313" key="13">
    <source>
        <dbReference type="Proteomes" id="UP000242875"/>
    </source>
</evidence>
<evidence type="ECO:0000256" key="4">
    <source>
        <dbReference type="ARBA" id="ARBA00022737"/>
    </source>
</evidence>
<evidence type="ECO:0000256" key="10">
    <source>
        <dbReference type="SAM" id="MobiDB-lite"/>
    </source>
</evidence>
<feature type="repeat" description="WD" evidence="9">
    <location>
        <begin position="636"/>
        <end position="678"/>
    </location>
</feature>